<dbReference type="Pfam" id="PF00300">
    <property type="entry name" value="His_Phos_1"/>
    <property type="match status" value="1"/>
</dbReference>
<evidence type="ECO:0000313" key="2">
    <source>
        <dbReference type="EMBL" id="VDP04274.1"/>
    </source>
</evidence>
<dbReference type="GO" id="GO:0016791">
    <property type="term" value="F:phosphatase activity"/>
    <property type="evidence" value="ECO:0007669"/>
    <property type="project" value="UniProtKB-ARBA"/>
</dbReference>
<dbReference type="Proteomes" id="UP000270296">
    <property type="component" value="Unassembled WGS sequence"/>
</dbReference>
<dbReference type="PANTHER" id="PTHR16469:SF27">
    <property type="entry name" value="UBIQUITIN-ASSOCIATED AND SH3 DOMAIN-CONTAINING BA-RELATED"/>
    <property type="match status" value="1"/>
</dbReference>
<evidence type="ECO:0000313" key="4">
    <source>
        <dbReference type="WBParaSite" id="SBAD_0000459601-mRNA-1"/>
    </source>
</evidence>
<reference evidence="4" key="1">
    <citation type="submission" date="2016-06" db="UniProtKB">
        <authorList>
            <consortium name="WormBaseParasite"/>
        </authorList>
    </citation>
    <scope>IDENTIFICATION</scope>
</reference>
<accession>A0A183ILB0</accession>
<proteinExistence type="predicted"/>
<dbReference type="CDD" id="cd07067">
    <property type="entry name" value="HP_PGM_like"/>
    <property type="match status" value="1"/>
</dbReference>
<dbReference type="Gene3D" id="3.40.50.1240">
    <property type="entry name" value="Phosphoglycerate mutase-like"/>
    <property type="match status" value="1"/>
</dbReference>
<feature type="compositionally biased region" description="Polar residues" evidence="1">
    <location>
        <begin position="136"/>
        <end position="147"/>
    </location>
</feature>
<feature type="region of interest" description="Disordered" evidence="1">
    <location>
        <begin position="38"/>
        <end position="161"/>
    </location>
</feature>
<dbReference type="InterPro" id="IPR013078">
    <property type="entry name" value="His_Pase_superF_clade-1"/>
</dbReference>
<dbReference type="InterPro" id="IPR051710">
    <property type="entry name" value="Phosphatase_SH3-domain"/>
</dbReference>
<evidence type="ECO:0000256" key="1">
    <source>
        <dbReference type="SAM" id="MobiDB-lite"/>
    </source>
</evidence>
<dbReference type="PANTHER" id="PTHR16469">
    <property type="entry name" value="UBIQUITIN-ASSOCIATED AND SH3 DOMAIN-CONTAINING BA-RELATED"/>
    <property type="match status" value="1"/>
</dbReference>
<dbReference type="EMBL" id="UZAM01008302">
    <property type="protein sequence ID" value="VDP04274.1"/>
    <property type="molecule type" value="Genomic_DNA"/>
</dbReference>
<dbReference type="WBParaSite" id="SBAD_0000459601-mRNA-1">
    <property type="protein sequence ID" value="SBAD_0000459601-mRNA-1"/>
    <property type="gene ID" value="SBAD_0000459601"/>
</dbReference>
<dbReference type="OrthoDB" id="414418at2759"/>
<keyword evidence="3" id="KW-1185">Reference proteome</keyword>
<evidence type="ECO:0000313" key="3">
    <source>
        <dbReference type="Proteomes" id="UP000270296"/>
    </source>
</evidence>
<dbReference type="InterPro" id="IPR029033">
    <property type="entry name" value="His_PPase_superfam"/>
</dbReference>
<reference evidence="2 3" key="2">
    <citation type="submission" date="2018-11" db="EMBL/GenBank/DDBJ databases">
        <authorList>
            <consortium name="Pathogen Informatics"/>
        </authorList>
    </citation>
    <scope>NUCLEOTIDE SEQUENCE [LARGE SCALE GENOMIC DNA]</scope>
</reference>
<gene>
    <name evidence="2" type="ORF">SBAD_LOCUS4406</name>
</gene>
<feature type="compositionally biased region" description="Basic and acidic residues" evidence="1">
    <location>
        <begin position="65"/>
        <end position="74"/>
    </location>
</feature>
<name>A0A183ILB0_9BILA</name>
<dbReference type="AlphaFoldDB" id="A0A183ILB0"/>
<protein>
    <submittedName>
        <fullName evidence="4">Phosphoglycerate mutase family protein</fullName>
    </submittedName>
</protein>
<organism evidence="4">
    <name type="scientific">Soboliphyme baturini</name>
    <dbReference type="NCBI Taxonomy" id="241478"/>
    <lineage>
        <taxon>Eukaryota</taxon>
        <taxon>Metazoa</taxon>
        <taxon>Ecdysozoa</taxon>
        <taxon>Nematoda</taxon>
        <taxon>Enoplea</taxon>
        <taxon>Dorylaimia</taxon>
        <taxon>Dioctophymatida</taxon>
        <taxon>Dioctophymatoidea</taxon>
        <taxon>Soboliphymatidae</taxon>
        <taxon>Soboliphyme</taxon>
    </lineage>
</organism>
<dbReference type="SUPFAM" id="SSF53254">
    <property type="entry name" value="Phosphoglycerate mutase-like"/>
    <property type="match status" value="1"/>
</dbReference>
<feature type="compositionally biased region" description="Polar residues" evidence="1">
    <location>
        <begin position="87"/>
        <end position="116"/>
    </location>
</feature>
<sequence length="513" mass="57081">MCKLRGQCHLQAYRQWIKSWGRLYKILNKTSMNQLQPKVNRPTFKAGGTPSYLELSDRPSTSPKDTVDSSDRLAADAGDGSIFRESPIQSSTSSTVKAVRQSSTTSQPLPVSNVSLIAQDPDGQVATDTVADVESMATQPPTGATSKKPTERPTVSRENSGKALESYATVIQESSLFLETTVALQQVQSLTMSEETHTSGMSRIAQLPPPSTVSSERYSVIGNVAEDEPLVPQPTGGRRLFLLRNAERIDHRFPGWLDLSVGRNGVYMPYDVNLPTSLPTRSGGYDSFRTDCCITEVGKVSAMMIGRSMLANNLRPDAIIVSPALRCIQTGQSILKMIPSALTMFIEPGLFEYLGWYGKSVPVWMTPAELQANKYHVRYHTPVMNRRQVRRSVGEGISQFYKRCEYVTERLLEDFADSHNILIIAHSLTMDAICGMLSGRNRKDPSLYDLDHMGLYYPYCAFVAFEEWSDGTWHVIYDAIPPLSCCGYSNRINLRFFNRDDPATESTSDSYPV</sequence>